<evidence type="ECO:0000256" key="2">
    <source>
        <dbReference type="PROSITE-ProRule" id="PRU00320"/>
    </source>
</evidence>
<gene>
    <name evidence="4" type="ORF">EEDITHA_LOCUS21031</name>
    <name evidence="5" type="ORF">EEDITHA_LOCUS21033</name>
</gene>
<dbReference type="Gene3D" id="1.10.10.60">
    <property type="entry name" value="Homeodomain-like"/>
    <property type="match status" value="1"/>
</dbReference>
<feature type="DNA-binding region" description="H-T-H motif" evidence="2">
    <location>
        <begin position="34"/>
        <end position="54"/>
    </location>
</feature>
<feature type="domain" description="HTH psq-type" evidence="3">
    <location>
        <begin position="6"/>
        <end position="58"/>
    </location>
</feature>
<comment type="caution">
    <text evidence="5">The sequence shown here is derived from an EMBL/GenBank/DDBJ whole genome shotgun (WGS) entry which is preliminary data.</text>
</comment>
<dbReference type="GO" id="GO:0005634">
    <property type="term" value="C:nucleus"/>
    <property type="evidence" value="ECO:0007669"/>
    <property type="project" value="UniProtKB-SubCell"/>
</dbReference>
<evidence type="ECO:0000313" key="5">
    <source>
        <dbReference type="EMBL" id="CAH2106961.1"/>
    </source>
</evidence>
<dbReference type="PROSITE" id="PS50960">
    <property type="entry name" value="HTH_PSQ"/>
    <property type="match status" value="1"/>
</dbReference>
<evidence type="ECO:0000259" key="3">
    <source>
        <dbReference type="PROSITE" id="PS50960"/>
    </source>
</evidence>
<reference evidence="5" key="1">
    <citation type="submission" date="2022-03" db="EMBL/GenBank/DDBJ databases">
        <authorList>
            <person name="Tunstrom K."/>
        </authorList>
    </citation>
    <scope>NUCLEOTIDE SEQUENCE</scope>
</reference>
<name>A0AAU9V4S7_EUPED</name>
<dbReference type="InterPro" id="IPR007889">
    <property type="entry name" value="HTH_Psq"/>
</dbReference>
<dbReference type="InterPro" id="IPR009057">
    <property type="entry name" value="Homeodomain-like_sf"/>
</dbReference>
<sequence>MPRNDVRKTTRATSYTKEELKTAVQKIKDKELTYAAASRHYGIPKSTLSDRVLKKTGMISNTLGRTTIIPKEHELRLANCLRVLEKWGCGLSRDELLDISQEFISANKLNTTFKNGRPGPDWFIAFCRRNNLSIKKPQPVEYLRKKMTFRRSRLFPPFRRKHFRS</sequence>
<keyword evidence="6" id="KW-1185">Reference proteome</keyword>
<evidence type="ECO:0000313" key="4">
    <source>
        <dbReference type="EMBL" id="CAH2106959.1"/>
    </source>
</evidence>
<keyword evidence="2" id="KW-0238">DNA-binding</keyword>
<dbReference type="AlphaFoldDB" id="A0AAU9V4S7"/>
<protein>
    <recommendedName>
        <fullName evidence="3">HTH psq-type domain-containing protein</fullName>
    </recommendedName>
</protein>
<evidence type="ECO:0000313" key="6">
    <source>
        <dbReference type="Proteomes" id="UP001153954"/>
    </source>
</evidence>
<dbReference type="Pfam" id="PF05225">
    <property type="entry name" value="HTH_psq"/>
    <property type="match status" value="1"/>
</dbReference>
<dbReference type="SUPFAM" id="SSF46689">
    <property type="entry name" value="Homeodomain-like"/>
    <property type="match status" value="1"/>
</dbReference>
<dbReference type="Proteomes" id="UP001153954">
    <property type="component" value="Unassembled WGS sequence"/>
</dbReference>
<dbReference type="EMBL" id="CAKOGL010000030">
    <property type="protein sequence ID" value="CAH2106959.1"/>
    <property type="molecule type" value="Genomic_DNA"/>
</dbReference>
<dbReference type="EMBL" id="CAKOGL010000030">
    <property type="protein sequence ID" value="CAH2106961.1"/>
    <property type="molecule type" value="Genomic_DNA"/>
</dbReference>
<dbReference type="GO" id="GO:0003677">
    <property type="term" value="F:DNA binding"/>
    <property type="evidence" value="ECO:0007669"/>
    <property type="project" value="UniProtKB-UniRule"/>
</dbReference>
<evidence type="ECO:0000256" key="1">
    <source>
        <dbReference type="ARBA" id="ARBA00004123"/>
    </source>
</evidence>
<accession>A0AAU9V4S7</accession>
<proteinExistence type="predicted"/>
<keyword evidence="2" id="KW-0539">Nucleus</keyword>
<comment type="subcellular location">
    <subcellularLocation>
        <location evidence="1 2">Nucleus</location>
    </subcellularLocation>
</comment>
<organism evidence="5 6">
    <name type="scientific">Euphydryas editha</name>
    <name type="common">Edith's checkerspot</name>
    <dbReference type="NCBI Taxonomy" id="104508"/>
    <lineage>
        <taxon>Eukaryota</taxon>
        <taxon>Metazoa</taxon>
        <taxon>Ecdysozoa</taxon>
        <taxon>Arthropoda</taxon>
        <taxon>Hexapoda</taxon>
        <taxon>Insecta</taxon>
        <taxon>Pterygota</taxon>
        <taxon>Neoptera</taxon>
        <taxon>Endopterygota</taxon>
        <taxon>Lepidoptera</taxon>
        <taxon>Glossata</taxon>
        <taxon>Ditrysia</taxon>
        <taxon>Papilionoidea</taxon>
        <taxon>Nymphalidae</taxon>
        <taxon>Nymphalinae</taxon>
        <taxon>Euphydryas</taxon>
    </lineage>
</organism>